<dbReference type="InterPro" id="IPR057706">
    <property type="entry name" value="DUF7946"/>
</dbReference>
<dbReference type="Pfam" id="PF25678">
    <property type="entry name" value="DUF7946"/>
    <property type="match status" value="1"/>
</dbReference>
<organism evidence="2 3">
    <name type="scientific">Tateyamaria omphalii</name>
    <dbReference type="NCBI Taxonomy" id="299262"/>
    <lineage>
        <taxon>Bacteria</taxon>
        <taxon>Pseudomonadati</taxon>
        <taxon>Pseudomonadota</taxon>
        <taxon>Alphaproteobacteria</taxon>
        <taxon>Rhodobacterales</taxon>
        <taxon>Roseobacteraceae</taxon>
        <taxon>Tateyamaria</taxon>
    </lineage>
</organism>
<gene>
    <name evidence="2" type="ORF">BWR18_19140</name>
</gene>
<keyword evidence="3" id="KW-1185">Reference proteome</keyword>
<protein>
    <recommendedName>
        <fullName evidence="1">DUF7946 domain-containing protein</fullName>
    </recommendedName>
</protein>
<dbReference type="EMBL" id="CP019312">
    <property type="protein sequence ID" value="APX13563.1"/>
    <property type="molecule type" value="Genomic_DNA"/>
</dbReference>
<evidence type="ECO:0000259" key="1">
    <source>
        <dbReference type="Pfam" id="PF25678"/>
    </source>
</evidence>
<dbReference type="AlphaFoldDB" id="A0A1P8MZV6"/>
<dbReference type="KEGG" id="tom:BWR18_19140"/>
<evidence type="ECO:0000313" key="2">
    <source>
        <dbReference type="EMBL" id="APX13563.1"/>
    </source>
</evidence>
<dbReference type="Proteomes" id="UP000186336">
    <property type="component" value="Chromosome"/>
</dbReference>
<sequence length="303" mass="33845">MDRITFVEPQISKFQLTYFGRDADQNRLDMYDGAASFYGFARTVAILGHFYSTGTINAHAPRSEVKVYLEPSEEGSYKQVIAAAALGAVVSTPLTVFITRALDDWIPAPDGQTQQIIDLLKEQNDLLKEGAAKGASEPTRDEVEAADHFIETNKDKVEVMRSITANSFKDVFRPVGKSADYVGVSCGPTRVPVGVVNERALRLIEADRPDDEVVSLLAVVTSFSRSSKTGVAFSKDVGRGFRFEYSHTERLPAEDDFSWSQYRQKPIRLNGRFVRFFDGKIKKLVVYSAARLTDYEISEYARP</sequence>
<accession>A0A1P8MZV6</accession>
<name>A0A1P8MZV6_9RHOB</name>
<evidence type="ECO:0000313" key="3">
    <source>
        <dbReference type="Proteomes" id="UP000186336"/>
    </source>
</evidence>
<reference evidence="2 3" key="1">
    <citation type="submission" date="2017-01" db="EMBL/GenBank/DDBJ databases">
        <title>Complete genome of Tateyamaria omphalii DOK1-4 isolated from seawater in Dokdo.</title>
        <authorList>
            <person name="Kim J.H."/>
            <person name="Chi W.-J."/>
        </authorList>
    </citation>
    <scope>NUCLEOTIDE SEQUENCE [LARGE SCALE GENOMIC DNA]</scope>
    <source>
        <strain evidence="2 3">DOK1-4</strain>
    </source>
</reference>
<feature type="domain" description="DUF7946" evidence="1">
    <location>
        <begin position="14"/>
        <end position="184"/>
    </location>
</feature>
<proteinExistence type="predicted"/>